<dbReference type="Gene3D" id="3.10.180.10">
    <property type="entry name" value="2,3-Dihydroxybiphenyl 1,2-Dioxygenase, domain 1"/>
    <property type="match status" value="1"/>
</dbReference>
<dbReference type="EMBL" id="UINC01185628">
    <property type="protein sequence ID" value="SVD97435.1"/>
    <property type="molecule type" value="Genomic_DNA"/>
</dbReference>
<name>A0A382ZQV7_9ZZZZ</name>
<dbReference type="Pfam" id="PF00903">
    <property type="entry name" value="Glyoxalase"/>
    <property type="match status" value="1"/>
</dbReference>
<sequence>CDVLGMRVGERPPFDFPGYWIYLGDTACVHLISADSSAEMDDYTGSKEGKSVGSGAIDHIAFRGSDVREFVARASTHEAEMIHRKVPAFDIHQIFMKDPDGITIELNFRGEDAKEFDPDAS</sequence>
<dbReference type="SUPFAM" id="SSF54593">
    <property type="entry name" value="Glyoxalase/Bleomycin resistance protein/Dihydroxybiphenyl dioxygenase"/>
    <property type="match status" value="1"/>
</dbReference>
<evidence type="ECO:0000259" key="1">
    <source>
        <dbReference type="PROSITE" id="PS51819"/>
    </source>
</evidence>
<feature type="domain" description="VOC" evidence="1">
    <location>
        <begin position="1"/>
        <end position="109"/>
    </location>
</feature>
<reference evidence="2" key="1">
    <citation type="submission" date="2018-05" db="EMBL/GenBank/DDBJ databases">
        <authorList>
            <person name="Lanie J.A."/>
            <person name="Ng W.-L."/>
            <person name="Kazmierczak K.M."/>
            <person name="Andrzejewski T.M."/>
            <person name="Davidsen T.M."/>
            <person name="Wayne K.J."/>
            <person name="Tettelin H."/>
            <person name="Glass J.I."/>
            <person name="Rusch D."/>
            <person name="Podicherti R."/>
            <person name="Tsui H.-C.T."/>
            <person name="Winkler M.E."/>
        </authorList>
    </citation>
    <scope>NUCLEOTIDE SEQUENCE</scope>
</reference>
<dbReference type="AlphaFoldDB" id="A0A382ZQV7"/>
<dbReference type="InterPro" id="IPR029068">
    <property type="entry name" value="Glyas_Bleomycin-R_OHBP_Dase"/>
</dbReference>
<dbReference type="InterPro" id="IPR004360">
    <property type="entry name" value="Glyas_Fos-R_dOase_dom"/>
</dbReference>
<evidence type="ECO:0000313" key="2">
    <source>
        <dbReference type="EMBL" id="SVD97435.1"/>
    </source>
</evidence>
<feature type="non-terminal residue" evidence="2">
    <location>
        <position position="1"/>
    </location>
</feature>
<gene>
    <name evidence="2" type="ORF">METZ01_LOCUS450289</name>
</gene>
<accession>A0A382ZQV7</accession>
<proteinExistence type="predicted"/>
<organism evidence="2">
    <name type="scientific">marine metagenome</name>
    <dbReference type="NCBI Taxonomy" id="408172"/>
    <lineage>
        <taxon>unclassified sequences</taxon>
        <taxon>metagenomes</taxon>
        <taxon>ecological metagenomes</taxon>
    </lineage>
</organism>
<protein>
    <recommendedName>
        <fullName evidence="1">VOC domain-containing protein</fullName>
    </recommendedName>
</protein>
<dbReference type="PROSITE" id="PS51819">
    <property type="entry name" value="VOC"/>
    <property type="match status" value="1"/>
</dbReference>
<dbReference type="InterPro" id="IPR037523">
    <property type="entry name" value="VOC_core"/>
</dbReference>